<dbReference type="EMBL" id="KQ483560">
    <property type="protein sequence ID" value="KYP46398.1"/>
    <property type="molecule type" value="Genomic_DNA"/>
</dbReference>
<name>A0A151RV23_CAJCA</name>
<organism evidence="1 2">
    <name type="scientific">Cajanus cajan</name>
    <name type="common">Pigeon pea</name>
    <name type="synonym">Cajanus indicus</name>
    <dbReference type="NCBI Taxonomy" id="3821"/>
    <lineage>
        <taxon>Eukaryota</taxon>
        <taxon>Viridiplantae</taxon>
        <taxon>Streptophyta</taxon>
        <taxon>Embryophyta</taxon>
        <taxon>Tracheophyta</taxon>
        <taxon>Spermatophyta</taxon>
        <taxon>Magnoliopsida</taxon>
        <taxon>eudicotyledons</taxon>
        <taxon>Gunneridae</taxon>
        <taxon>Pentapetalae</taxon>
        <taxon>rosids</taxon>
        <taxon>fabids</taxon>
        <taxon>Fabales</taxon>
        <taxon>Fabaceae</taxon>
        <taxon>Papilionoideae</taxon>
        <taxon>50 kb inversion clade</taxon>
        <taxon>NPAAA clade</taxon>
        <taxon>indigoferoid/millettioid clade</taxon>
        <taxon>Phaseoleae</taxon>
        <taxon>Cajanus</taxon>
    </lineage>
</organism>
<accession>A0A151RV23</accession>
<evidence type="ECO:0000313" key="2">
    <source>
        <dbReference type="Proteomes" id="UP000075243"/>
    </source>
</evidence>
<gene>
    <name evidence="1" type="ORF">KK1_032048</name>
</gene>
<dbReference type="AlphaFoldDB" id="A0A151RV23"/>
<evidence type="ECO:0008006" key="3">
    <source>
        <dbReference type="Google" id="ProtNLM"/>
    </source>
</evidence>
<dbReference type="Gramene" id="C.cajan_30361.t">
    <property type="protein sequence ID" value="C.cajan_30361.t.cds1"/>
    <property type="gene ID" value="C.cajan_30361"/>
</dbReference>
<proteinExistence type="predicted"/>
<dbReference type="Proteomes" id="UP000075243">
    <property type="component" value="Unassembled WGS sequence"/>
</dbReference>
<protein>
    <recommendedName>
        <fullName evidence="3">Retrotransposon gag domain-containing protein</fullName>
    </recommendedName>
</protein>
<evidence type="ECO:0000313" key="1">
    <source>
        <dbReference type="EMBL" id="KYP46398.1"/>
    </source>
</evidence>
<sequence length="195" mass="22732">MTRSNSRVLYDLDLNIERTLHRLKVRNSSNAVTSLIVVSPTFVDPFIFYFHSCNSENSKTENMDNNCELSLKELVTPNIVYQPWCAQYPENQVNYDLKSRLIHLLPKFHGLVGEDPHKHLKDFHVVCSTMRPQGVPKDHVKMKAFPFSLDGVSKDWFYFLPTTITTLHEMKRLFLENIFPTSRTTTIRKEICGIR</sequence>
<dbReference type="PANTHER" id="PTHR33223">
    <property type="entry name" value="CCHC-TYPE DOMAIN-CONTAINING PROTEIN"/>
    <property type="match status" value="1"/>
</dbReference>
<dbReference type="PANTHER" id="PTHR33223:SF3">
    <property type="match status" value="1"/>
</dbReference>
<keyword evidence="2" id="KW-1185">Reference proteome</keyword>
<reference evidence="1" key="1">
    <citation type="journal article" date="2012" name="Nat. Biotechnol.">
        <title>Draft genome sequence of pigeonpea (Cajanus cajan), an orphan legume crop of resource-poor farmers.</title>
        <authorList>
            <person name="Varshney R.K."/>
            <person name="Chen W."/>
            <person name="Li Y."/>
            <person name="Bharti A.K."/>
            <person name="Saxena R.K."/>
            <person name="Schlueter J.A."/>
            <person name="Donoghue M.T."/>
            <person name="Azam S."/>
            <person name="Fan G."/>
            <person name="Whaley A.M."/>
            <person name="Farmer A.D."/>
            <person name="Sheridan J."/>
            <person name="Iwata A."/>
            <person name="Tuteja R."/>
            <person name="Penmetsa R.V."/>
            <person name="Wu W."/>
            <person name="Upadhyaya H.D."/>
            <person name="Yang S.P."/>
            <person name="Shah T."/>
            <person name="Saxena K.B."/>
            <person name="Michael T."/>
            <person name="McCombie W.R."/>
            <person name="Yang B."/>
            <person name="Zhang G."/>
            <person name="Yang H."/>
            <person name="Wang J."/>
            <person name="Spillane C."/>
            <person name="Cook D.R."/>
            <person name="May G.D."/>
            <person name="Xu X."/>
            <person name="Jackson S.A."/>
        </authorList>
    </citation>
    <scope>NUCLEOTIDE SEQUENCE [LARGE SCALE GENOMIC DNA]</scope>
</reference>